<dbReference type="PANTHER" id="PTHR33777">
    <property type="entry name" value="UPF0045 PROTEIN ECM15"/>
    <property type="match status" value="1"/>
</dbReference>
<evidence type="ECO:0000313" key="3">
    <source>
        <dbReference type="EMBL" id="BBE42554.1"/>
    </source>
</evidence>
<proteinExistence type="inferred from homology"/>
<dbReference type="AlphaFoldDB" id="A0A4P2VDC1"/>
<evidence type="ECO:0000256" key="1">
    <source>
        <dbReference type="ARBA" id="ARBA00010272"/>
    </source>
</evidence>
<dbReference type="NCBIfam" id="TIGR00106">
    <property type="entry name" value="MTH1187 family thiamine-binding protein"/>
    <property type="match status" value="1"/>
</dbReference>
<reference evidence="3 4" key="1">
    <citation type="journal article" date="2019" name="ISME J.">
        <title>Isolation and characterization of a thermophilic sulfur- and iron-reducing thaumarchaeote from a terrestrial acidic hot spring.</title>
        <authorList>
            <person name="Kato S."/>
            <person name="Itoh T."/>
            <person name="Yuki M."/>
            <person name="Nagamori M."/>
            <person name="Ohnishi M."/>
            <person name="Uematsu K."/>
            <person name="Suzuki K."/>
            <person name="Takashina T."/>
            <person name="Ohkuma M."/>
        </authorList>
    </citation>
    <scope>NUCLEOTIDE SEQUENCE [LARGE SCALE GENOMIC DNA]</scope>
    <source>
        <strain evidence="3 4">NAS-02</strain>
    </source>
</reference>
<dbReference type="Gene3D" id="3.30.70.930">
    <property type="match status" value="1"/>
</dbReference>
<gene>
    <name evidence="3" type="ORF">NAS2_1165</name>
</gene>
<dbReference type="OrthoDB" id="10763at2157"/>
<dbReference type="InterPro" id="IPR051614">
    <property type="entry name" value="UPF0045_domain"/>
</dbReference>
<dbReference type="InterPro" id="IPR029756">
    <property type="entry name" value="MTH1187/YkoF-like"/>
</dbReference>
<dbReference type="KEGG" id="ccai:NAS2_1165"/>
<dbReference type="SUPFAM" id="SSF89957">
    <property type="entry name" value="MTH1187/YkoF-like"/>
    <property type="match status" value="1"/>
</dbReference>
<accession>A0A4P2VDC1</accession>
<dbReference type="PANTHER" id="PTHR33777:SF1">
    <property type="entry name" value="UPF0045 PROTEIN ECM15"/>
    <property type="match status" value="1"/>
</dbReference>
<keyword evidence="4" id="KW-1185">Reference proteome</keyword>
<name>A0A4P2VDC1_9ARCH</name>
<protein>
    <recommendedName>
        <fullName evidence="2">Thiamine-binding protein domain-containing protein</fullName>
    </recommendedName>
</protein>
<dbReference type="EMBL" id="AP018732">
    <property type="protein sequence ID" value="BBE42554.1"/>
    <property type="molecule type" value="Genomic_DNA"/>
</dbReference>
<dbReference type="RefSeq" id="WP_174448772.1">
    <property type="nucleotide sequence ID" value="NZ_AP018732.1"/>
</dbReference>
<dbReference type="InterPro" id="IPR002767">
    <property type="entry name" value="Thiamine_BP"/>
</dbReference>
<organism evidence="3 4">
    <name type="scientific">Conexivisphaera calida</name>
    <dbReference type="NCBI Taxonomy" id="1874277"/>
    <lineage>
        <taxon>Archaea</taxon>
        <taxon>Nitrososphaerota</taxon>
        <taxon>Conexivisphaeria</taxon>
        <taxon>Conexivisphaerales</taxon>
        <taxon>Conexivisphaeraceae</taxon>
        <taxon>Conexivisphaera</taxon>
    </lineage>
</organism>
<dbReference type="Proteomes" id="UP000509448">
    <property type="component" value="Chromosome"/>
</dbReference>
<dbReference type="Pfam" id="PF01910">
    <property type="entry name" value="Thiamine_BP"/>
    <property type="match status" value="1"/>
</dbReference>
<sequence length="106" mass="11497">MPKIVASISVVPIGTSGTSVSHYVSRAISVVEKMGIHYRVGAGFTDLELDDYRQLASLMEAIEAELAEMGVARVDFFVKVDRRLDADLTIDGKVSKVKVSTKASDH</sequence>
<comment type="similarity">
    <text evidence="1">Belongs to the UPF0045 family.</text>
</comment>
<dbReference type="GO" id="GO:0005829">
    <property type="term" value="C:cytosol"/>
    <property type="evidence" value="ECO:0007669"/>
    <property type="project" value="TreeGrafter"/>
</dbReference>
<evidence type="ECO:0000259" key="2">
    <source>
        <dbReference type="Pfam" id="PF01910"/>
    </source>
</evidence>
<feature type="domain" description="Thiamine-binding protein" evidence="2">
    <location>
        <begin position="6"/>
        <end position="98"/>
    </location>
</feature>
<dbReference type="GeneID" id="55584975"/>
<evidence type="ECO:0000313" key="4">
    <source>
        <dbReference type="Proteomes" id="UP000509448"/>
    </source>
</evidence>